<dbReference type="SMART" id="SM01017">
    <property type="entry name" value="Arrestin_C"/>
    <property type="match status" value="1"/>
</dbReference>
<sequence>MPGSCGIVFEKQIYRPGEVVNGKVHCTFAADCKVRDIKITFSGRIKVSWKVGKTTVYKREPLFEMESGLLLCETSFTPGYYVYPFTFNLPGNLPSSIEVLHGSVKYKAHAKIDKEWCIDDTCEKVFTVYSCYYLGSMISSPIESVKEKIPLSLGAEGPIRLTVNLSNNCYAPNQMVPFIATVRNNSGTTVNEVRFKIMQGFTFEVNERTTETIQTETQEFAVIDSVVKPRDERFWNLELRIPADTFIGNMPNCNYMKIFWKIKGEVCLPFPHRNMHIDVPLLLGSAASPNSAW</sequence>
<reference evidence="5" key="3">
    <citation type="submission" date="2019-08" db="EMBL/GenBank/DDBJ databases">
        <authorList>
            <consortium name="Photinus pyralis genome working group"/>
            <person name="Fallon T.R."/>
            <person name="Sander Lower S.E."/>
            <person name="Weng J.-K."/>
        </authorList>
    </citation>
    <scope>NUCLEOTIDE SEQUENCE</scope>
    <source>
        <strain evidence="5">1611_PpyrPB1</strain>
        <tissue evidence="5">Whole body</tissue>
    </source>
</reference>
<dbReference type="InterPro" id="IPR014752">
    <property type="entry name" value="Arrestin-like_C"/>
</dbReference>
<protein>
    <recommendedName>
        <fullName evidence="3">Arrestin C-terminal-like domain-containing protein</fullName>
    </recommendedName>
</protein>
<dbReference type="OrthoDB" id="2333384at2759"/>
<dbReference type="Pfam" id="PF00339">
    <property type="entry name" value="Arrestin_N"/>
    <property type="match status" value="1"/>
</dbReference>
<evidence type="ECO:0000313" key="4">
    <source>
        <dbReference type="EMBL" id="JAV70096.1"/>
    </source>
</evidence>
<reference evidence="5 6" key="2">
    <citation type="journal article" date="2018" name="Elife">
        <title>Firefly genomes illuminate parallel origins of bioluminescence in beetles.</title>
        <authorList>
            <person name="Fallon T.R."/>
            <person name="Lower S.E."/>
            <person name="Chang C.H."/>
            <person name="Bessho-Uehara M."/>
            <person name="Martin G.J."/>
            <person name="Bewick A.J."/>
            <person name="Behringer M."/>
            <person name="Debat H.J."/>
            <person name="Wong I."/>
            <person name="Day J.C."/>
            <person name="Suvorov A."/>
            <person name="Silva C.J."/>
            <person name="Stanger-Hall K.F."/>
            <person name="Hall D.W."/>
            <person name="Schmitz R.J."/>
            <person name="Nelson D.R."/>
            <person name="Lewis S.M."/>
            <person name="Shigenobu S."/>
            <person name="Bybee S.M."/>
            <person name="Larracuente A.M."/>
            <person name="Oba Y."/>
            <person name="Weng J.K."/>
        </authorList>
    </citation>
    <scope>NUCLEOTIDE SEQUENCE [LARGE SCALE GENOMIC DNA]</scope>
    <source>
        <strain evidence="5">1611_PpyrPB1</strain>
        <tissue evidence="5">Whole body</tissue>
    </source>
</reference>
<dbReference type="SUPFAM" id="SSF81296">
    <property type="entry name" value="E set domains"/>
    <property type="match status" value="2"/>
</dbReference>
<dbReference type="InterPro" id="IPR050357">
    <property type="entry name" value="Arrestin_domain-protein"/>
</dbReference>
<dbReference type="Pfam" id="PF02752">
    <property type="entry name" value="Arrestin_C"/>
    <property type="match status" value="1"/>
</dbReference>
<dbReference type="GO" id="GO:0005737">
    <property type="term" value="C:cytoplasm"/>
    <property type="evidence" value="ECO:0007669"/>
    <property type="project" value="TreeGrafter"/>
</dbReference>
<dbReference type="GO" id="GO:0015031">
    <property type="term" value="P:protein transport"/>
    <property type="evidence" value="ECO:0007669"/>
    <property type="project" value="TreeGrafter"/>
</dbReference>
<feature type="domain" description="Arrestin C-terminal-like" evidence="3">
    <location>
        <begin position="155"/>
        <end position="288"/>
    </location>
</feature>
<dbReference type="InParanoid" id="A0A1Y1LEV6"/>
<dbReference type="PANTHER" id="PTHR11188">
    <property type="entry name" value="ARRESTIN DOMAIN CONTAINING PROTEIN"/>
    <property type="match status" value="1"/>
</dbReference>
<proteinExistence type="inferred from homology"/>
<dbReference type="InterPro" id="IPR011022">
    <property type="entry name" value="Arrestin_C-like"/>
</dbReference>
<keyword evidence="6" id="KW-1185">Reference proteome</keyword>
<keyword evidence="2" id="KW-0716">Sensory transduction</keyword>
<dbReference type="Proteomes" id="UP000327044">
    <property type="component" value="Unassembled WGS sequence"/>
</dbReference>
<dbReference type="InterPro" id="IPR011021">
    <property type="entry name" value="Arrestin-like_N"/>
</dbReference>
<dbReference type="AlphaFoldDB" id="A0A1Y1LEV6"/>
<evidence type="ECO:0000256" key="1">
    <source>
        <dbReference type="ARBA" id="ARBA00005298"/>
    </source>
</evidence>
<evidence type="ECO:0000313" key="6">
    <source>
        <dbReference type="Proteomes" id="UP000327044"/>
    </source>
</evidence>
<dbReference type="EMBL" id="VVIM01000011">
    <property type="protein sequence ID" value="KAB0791726.1"/>
    <property type="molecule type" value="Genomic_DNA"/>
</dbReference>
<gene>
    <name evidence="5" type="ORF">PPYR_03526</name>
</gene>
<evidence type="ECO:0000259" key="3">
    <source>
        <dbReference type="SMART" id="SM01017"/>
    </source>
</evidence>
<dbReference type="InterPro" id="IPR014756">
    <property type="entry name" value="Ig_E-set"/>
</dbReference>
<comment type="similarity">
    <text evidence="1">Belongs to the arrestin family.</text>
</comment>
<dbReference type="PANTHER" id="PTHR11188:SF17">
    <property type="entry name" value="FI21816P1"/>
    <property type="match status" value="1"/>
</dbReference>
<evidence type="ECO:0000313" key="5">
    <source>
        <dbReference type="EMBL" id="KAB0791726.1"/>
    </source>
</evidence>
<dbReference type="Gene3D" id="2.60.40.640">
    <property type="match status" value="2"/>
</dbReference>
<accession>A0A1Y1LEV6</accession>
<evidence type="ECO:0000256" key="2">
    <source>
        <dbReference type="ARBA" id="ARBA00022606"/>
    </source>
</evidence>
<dbReference type="EMBL" id="GEZM01062042">
    <property type="protein sequence ID" value="JAV70096.1"/>
    <property type="molecule type" value="Transcribed_RNA"/>
</dbReference>
<name>A0A1Y1LEV6_PHOPY</name>
<reference evidence="4" key="1">
    <citation type="journal article" date="2016" name="Sci. Rep.">
        <title>Molecular characterization of firefly nuptial gifts: a multi-omics approach sheds light on postcopulatory sexual selection.</title>
        <authorList>
            <person name="Al-Wathiqui N."/>
            <person name="Fallon T.R."/>
            <person name="South A."/>
            <person name="Weng J.K."/>
            <person name="Lewis S.M."/>
        </authorList>
    </citation>
    <scope>NUCLEOTIDE SEQUENCE</scope>
</reference>
<organism evidence="4">
    <name type="scientific">Photinus pyralis</name>
    <name type="common">Common eastern firefly</name>
    <name type="synonym">Lampyris pyralis</name>
    <dbReference type="NCBI Taxonomy" id="7054"/>
    <lineage>
        <taxon>Eukaryota</taxon>
        <taxon>Metazoa</taxon>
        <taxon>Ecdysozoa</taxon>
        <taxon>Arthropoda</taxon>
        <taxon>Hexapoda</taxon>
        <taxon>Insecta</taxon>
        <taxon>Pterygota</taxon>
        <taxon>Neoptera</taxon>
        <taxon>Endopterygota</taxon>
        <taxon>Coleoptera</taxon>
        <taxon>Polyphaga</taxon>
        <taxon>Elateriformia</taxon>
        <taxon>Elateroidea</taxon>
        <taxon>Lampyridae</taxon>
        <taxon>Lampyrinae</taxon>
        <taxon>Photinus</taxon>
    </lineage>
</organism>